<dbReference type="PROSITE" id="PS50164">
    <property type="entry name" value="GIY_YIG"/>
    <property type="match status" value="1"/>
</dbReference>
<comment type="similarity">
    <text evidence="1">Belongs to the UPF0213 family.</text>
</comment>
<dbReference type="Gene3D" id="3.40.1440.10">
    <property type="entry name" value="GIY-YIG endonuclease"/>
    <property type="match status" value="1"/>
</dbReference>
<dbReference type="Pfam" id="PF01541">
    <property type="entry name" value="GIY-YIG"/>
    <property type="match status" value="1"/>
</dbReference>
<dbReference type="EMBL" id="JAUUUU010000007">
    <property type="protein sequence ID" value="MDP1521420.1"/>
    <property type="molecule type" value="Genomic_DNA"/>
</dbReference>
<feature type="domain" description="GIY-YIG" evidence="2">
    <location>
        <begin position="1"/>
        <end position="78"/>
    </location>
</feature>
<dbReference type="PANTHER" id="PTHR34477:SF1">
    <property type="entry name" value="UPF0213 PROTEIN YHBQ"/>
    <property type="match status" value="1"/>
</dbReference>
<reference evidence="3" key="1">
    <citation type="journal article" date="2010" name="Int. J. Syst. Evol. Microbiol.">
        <title>Porticoccus litoralis gen. nov., sp. nov., a gammaproteobacterium isolated from the Yellow Sea.</title>
        <authorList>
            <person name="Oh H.M."/>
            <person name="Kim H."/>
            <person name="Kim K.M."/>
            <person name="Min G.S."/>
            <person name="Cho J.C."/>
        </authorList>
    </citation>
    <scope>NUCLEOTIDE SEQUENCE</scope>
    <source>
        <strain evidence="3">DSM 25064</strain>
    </source>
</reference>
<proteinExistence type="inferred from homology"/>
<gene>
    <name evidence="3" type="ORF">Q8A57_10610</name>
</gene>
<accession>A0AAW8B9S3</accession>
<comment type="caution">
    <text evidence="3">The sequence shown here is derived from an EMBL/GenBank/DDBJ whole genome shotgun (WGS) entry which is preliminary data.</text>
</comment>
<dbReference type="PANTHER" id="PTHR34477">
    <property type="entry name" value="UPF0213 PROTEIN YHBQ"/>
    <property type="match status" value="1"/>
</dbReference>
<organism evidence="3 4">
    <name type="scientific">Porticoccus litoralis</name>
    <dbReference type="NCBI Taxonomy" id="434086"/>
    <lineage>
        <taxon>Bacteria</taxon>
        <taxon>Pseudomonadati</taxon>
        <taxon>Pseudomonadota</taxon>
        <taxon>Gammaproteobacteria</taxon>
        <taxon>Cellvibrionales</taxon>
        <taxon>Porticoccaceae</taxon>
        <taxon>Porticoccus</taxon>
    </lineage>
</organism>
<dbReference type="RefSeq" id="WP_305171085.1">
    <property type="nucleotide sequence ID" value="NZ_JAUUUU010000007.1"/>
</dbReference>
<dbReference type="InterPro" id="IPR000305">
    <property type="entry name" value="GIY-YIG_endonuc"/>
</dbReference>
<keyword evidence="4" id="KW-1185">Reference proteome</keyword>
<dbReference type="AlphaFoldDB" id="A0AAW8B9S3"/>
<evidence type="ECO:0000259" key="2">
    <source>
        <dbReference type="PROSITE" id="PS50164"/>
    </source>
</evidence>
<sequence>MSWFVYMIEASDGSLYTGITTDVARRFAEHRDGKLGARYFNGRQPKKVVYVEPAEDRSMASKREAAIKQLGRQQKLALISEGSKDGC</sequence>
<dbReference type="InterPro" id="IPR035901">
    <property type="entry name" value="GIY-YIG_endonuc_sf"/>
</dbReference>
<evidence type="ECO:0000313" key="4">
    <source>
        <dbReference type="Proteomes" id="UP001178354"/>
    </source>
</evidence>
<dbReference type="Proteomes" id="UP001178354">
    <property type="component" value="Unassembled WGS sequence"/>
</dbReference>
<dbReference type="CDD" id="cd10456">
    <property type="entry name" value="GIY-YIG_UPF0213"/>
    <property type="match status" value="1"/>
</dbReference>
<evidence type="ECO:0000313" key="3">
    <source>
        <dbReference type="EMBL" id="MDP1521420.1"/>
    </source>
</evidence>
<protein>
    <submittedName>
        <fullName evidence="3">GIY-YIG nuclease family protein</fullName>
    </submittedName>
</protein>
<dbReference type="SUPFAM" id="SSF82771">
    <property type="entry name" value="GIY-YIG endonuclease"/>
    <property type="match status" value="1"/>
</dbReference>
<reference evidence="3" key="2">
    <citation type="submission" date="2023-08" db="EMBL/GenBank/DDBJ databases">
        <authorList>
            <person name="Luo J."/>
        </authorList>
    </citation>
    <scope>NUCLEOTIDE SEQUENCE</scope>
    <source>
        <strain evidence="3">DSM 25064</strain>
    </source>
</reference>
<dbReference type="InterPro" id="IPR050190">
    <property type="entry name" value="UPF0213_domain"/>
</dbReference>
<name>A0AAW8B9S3_9GAMM</name>
<evidence type="ECO:0000256" key="1">
    <source>
        <dbReference type="ARBA" id="ARBA00007435"/>
    </source>
</evidence>